<sequence length="191" mass="19713">MVPSKDPAWSQGQPMGCVPLIPVLVQSVHCPEDICSSSIPTKGKWESPSVACVCCMLAEGRSNGDQGAGPAGVQDEGHKQGCVGCQGWSRGPRKGRQGQGHGQGAGRVGRRHTVPHCVLTFLPQCGLAGRGVRGSSSPRRPVLGHWGHALPVSAWTSPCLAVTLPCAVACTGLSSVNHVAKCLGCVFFVGS</sequence>
<feature type="compositionally biased region" description="Gly residues" evidence="1">
    <location>
        <begin position="97"/>
        <end position="107"/>
    </location>
</feature>
<feature type="region of interest" description="Disordered" evidence="1">
    <location>
        <begin position="89"/>
        <end position="109"/>
    </location>
</feature>
<name>A0A2I0LGC1_COLLI</name>
<organism evidence="2 3">
    <name type="scientific">Columba livia</name>
    <name type="common">Rock dove</name>
    <dbReference type="NCBI Taxonomy" id="8932"/>
    <lineage>
        <taxon>Eukaryota</taxon>
        <taxon>Metazoa</taxon>
        <taxon>Chordata</taxon>
        <taxon>Craniata</taxon>
        <taxon>Vertebrata</taxon>
        <taxon>Euteleostomi</taxon>
        <taxon>Archelosauria</taxon>
        <taxon>Archosauria</taxon>
        <taxon>Dinosauria</taxon>
        <taxon>Saurischia</taxon>
        <taxon>Theropoda</taxon>
        <taxon>Coelurosauria</taxon>
        <taxon>Aves</taxon>
        <taxon>Neognathae</taxon>
        <taxon>Neoaves</taxon>
        <taxon>Columbimorphae</taxon>
        <taxon>Columbiformes</taxon>
        <taxon>Columbidae</taxon>
        <taxon>Columba</taxon>
    </lineage>
</organism>
<dbReference type="EMBL" id="AKCR02002286">
    <property type="protein sequence ID" value="PKK16492.1"/>
    <property type="molecule type" value="Genomic_DNA"/>
</dbReference>
<evidence type="ECO:0000313" key="2">
    <source>
        <dbReference type="EMBL" id="PKK16492.1"/>
    </source>
</evidence>
<evidence type="ECO:0000256" key="1">
    <source>
        <dbReference type="SAM" id="MobiDB-lite"/>
    </source>
</evidence>
<feature type="non-terminal residue" evidence="2">
    <location>
        <position position="191"/>
    </location>
</feature>
<gene>
    <name evidence="2" type="primary">MORN4</name>
    <name evidence="2" type="ORF">A306_00015306</name>
</gene>
<accession>A0A2I0LGC1</accession>
<dbReference type="InParanoid" id="A0A2I0LGC1"/>
<protein>
    <submittedName>
        <fullName evidence="2">MORN repeat containing 4</fullName>
    </submittedName>
</protein>
<proteinExistence type="predicted"/>
<keyword evidence="3" id="KW-1185">Reference proteome</keyword>
<reference evidence="2 3" key="1">
    <citation type="journal article" date="2013" name="Science">
        <title>Genomic diversity and evolution of the head crest in the rock pigeon.</title>
        <authorList>
            <person name="Shapiro M.D."/>
            <person name="Kronenberg Z."/>
            <person name="Li C."/>
            <person name="Domyan E.T."/>
            <person name="Pan H."/>
            <person name="Campbell M."/>
            <person name="Tan H."/>
            <person name="Huff C.D."/>
            <person name="Hu H."/>
            <person name="Vickrey A.I."/>
            <person name="Nielsen S.C."/>
            <person name="Stringham S.A."/>
            <person name="Hu H."/>
            <person name="Willerslev E."/>
            <person name="Gilbert M.T."/>
            <person name="Yandell M."/>
            <person name="Zhang G."/>
            <person name="Wang J."/>
        </authorList>
    </citation>
    <scope>NUCLEOTIDE SEQUENCE [LARGE SCALE GENOMIC DNA]</scope>
    <source>
        <tissue evidence="2">Blood</tissue>
    </source>
</reference>
<dbReference type="AlphaFoldDB" id="A0A2I0LGC1"/>
<comment type="caution">
    <text evidence="2">The sequence shown here is derived from an EMBL/GenBank/DDBJ whole genome shotgun (WGS) entry which is preliminary data.</text>
</comment>
<evidence type="ECO:0000313" key="3">
    <source>
        <dbReference type="Proteomes" id="UP000053872"/>
    </source>
</evidence>
<dbReference type="Proteomes" id="UP000053872">
    <property type="component" value="Unassembled WGS sequence"/>
</dbReference>